<dbReference type="RefSeq" id="WP_330432939.1">
    <property type="nucleotide sequence ID" value="NZ_JAZDUF010000003.1"/>
</dbReference>
<evidence type="ECO:0000313" key="5">
    <source>
        <dbReference type="EMBL" id="MEE3851255.1"/>
    </source>
</evidence>
<dbReference type="SUPFAM" id="SSF53474">
    <property type="entry name" value="alpha/beta-Hydrolases"/>
    <property type="match status" value="1"/>
</dbReference>
<evidence type="ECO:0000256" key="2">
    <source>
        <dbReference type="ARBA" id="ARBA00022963"/>
    </source>
</evidence>
<dbReference type="Pfam" id="PF03403">
    <property type="entry name" value="PAF-AH_p_II"/>
    <property type="match status" value="1"/>
</dbReference>
<dbReference type="Gene3D" id="3.40.50.1820">
    <property type="entry name" value="alpha/beta hydrolase"/>
    <property type="match status" value="1"/>
</dbReference>
<dbReference type="InterPro" id="IPR029058">
    <property type="entry name" value="AB_hydrolase_fold"/>
</dbReference>
<protein>
    <recommendedName>
        <fullName evidence="7">Lipase</fullName>
    </recommendedName>
</protein>
<keyword evidence="1" id="KW-0378">Hydrolase</keyword>
<evidence type="ECO:0000256" key="4">
    <source>
        <dbReference type="SAM" id="SignalP"/>
    </source>
</evidence>
<feature type="chain" id="PRO_5047535163" description="Lipase" evidence="4">
    <location>
        <begin position="22"/>
        <end position="399"/>
    </location>
</feature>
<keyword evidence="4" id="KW-0732">Signal</keyword>
<proteinExistence type="predicted"/>
<keyword evidence="2" id="KW-0442">Lipid degradation</keyword>
<reference evidence="5 6" key="1">
    <citation type="submission" date="2024-01" db="EMBL/GenBank/DDBJ databases">
        <title>Draft genome sequence of Gordonia sp. LSe1-13.</title>
        <authorList>
            <person name="Suphannarot A."/>
            <person name="Mingma R."/>
        </authorList>
    </citation>
    <scope>NUCLEOTIDE SEQUENCE [LARGE SCALE GENOMIC DNA]</scope>
    <source>
        <strain evidence="5 6">LSe1-13</strain>
    </source>
</reference>
<keyword evidence="6" id="KW-1185">Reference proteome</keyword>
<evidence type="ECO:0000313" key="6">
    <source>
        <dbReference type="Proteomes" id="UP001347146"/>
    </source>
</evidence>
<dbReference type="EMBL" id="JAZDUF010000003">
    <property type="protein sequence ID" value="MEE3851255.1"/>
    <property type="molecule type" value="Genomic_DNA"/>
</dbReference>
<comment type="caution">
    <text evidence="5">The sequence shown here is derived from an EMBL/GenBank/DDBJ whole genome shotgun (WGS) entry which is preliminary data.</text>
</comment>
<evidence type="ECO:0000256" key="3">
    <source>
        <dbReference type="ARBA" id="ARBA00023098"/>
    </source>
</evidence>
<evidence type="ECO:0000256" key="1">
    <source>
        <dbReference type="ARBA" id="ARBA00022801"/>
    </source>
</evidence>
<organism evidence="5 6">
    <name type="scientific">Gordonia sesuvii</name>
    <dbReference type="NCBI Taxonomy" id="3116777"/>
    <lineage>
        <taxon>Bacteria</taxon>
        <taxon>Bacillati</taxon>
        <taxon>Actinomycetota</taxon>
        <taxon>Actinomycetes</taxon>
        <taxon>Mycobacteriales</taxon>
        <taxon>Gordoniaceae</taxon>
        <taxon>Gordonia</taxon>
    </lineage>
</organism>
<name>A0ABU7MDY7_9ACTN</name>
<dbReference type="Proteomes" id="UP001347146">
    <property type="component" value="Unassembled WGS sequence"/>
</dbReference>
<feature type="signal peptide" evidence="4">
    <location>
        <begin position="1"/>
        <end position="21"/>
    </location>
</feature>
<sequence length="399" mass="41783">MTLLVSVVSVAVMGVCSAATAVARPSGTTILPTPAGPHPVGRTILRLIDHDRPDPWHPDRRRELMVTVSYPATAADSHPLGHYVSQVFGAAVSRYLTQTLAVPTRAENYVGLRTNAHDGAPVAAGSFPVLLFSPGLGVPRVFGTAAAEDLASRGYIVISIDHTFEAQAVEFPGGRVVSGITPPTDTAASQRWRTKALAARVEDTRSVIDALTDIARHDDSPASLPDGLVRSIDLTRVGMFGHSLGGFTAAEAMSADPRIRAAVNLDGSLAIDDQLGSAATRGLDRPLLLLASGQVADGGALEKSWGAVRRNSTAWQRSMVLPDSGHYSFTDLQLLIPPIISQLAPELAASYIGTVDPVTAYRTTVDSVDAVFDHFLRGGPPALLDGPSAGGLATWAPTG</sequence>
<keyword evidence="3" id="KW-0443">Lipid metabolism</keyword>
<accession>A0ABU7MDY7</accession>
<evidence type="ECO:0008006" key="7">
    <source>
        <dbReference type="Google" id="ProtNLM"/>
    </source>
</evidence>
<dbReference type="PANTHER" id="PTHR10272">
    <property type="entry name" value="PLATELET-ACTIVATING FACTOR ACETYLHYDROLASE"/>
    <property type="match status" value="1"/>
</dbReference>
<gene>
    <name evidence="5" type="ORF">VZC37_12980</name>
</gene>
<dbReference type="PANTHER" id="PTHR10272:SF0">
    <property type="entry name" value="PLATELET-ACTIVATING FACTOR ACETYLHYDROLASE"/>
    <property type="match status" value="1"/>
</dbReference>